<evidence type="ECO:0000313" key="4">
    <source>
        <dbReference type="Proteomes" id="UP000267585"/>
    </source>
</evidence>
<organism evidence="3 4">
    <name type="scientific">Arenibacter aquaticus</name>
    <dbReference type="NCBI Taxonomy" id="2489054"/>
    <lineage>
        <taxon>Bacteria</taxon>
        <taxon>Pseudomonadati</taxon>
        <taxon>Bacteroidota</taxon>
        <taxon>Flavobacteriia</taxon>
        <taxon>Flavobacteriales</taxon>
        <taxon>Flavobacteriaceae</taxon>
        <taxon>Arenibacter</taxon>
    </lineage>
</organism>
<dbReference type="InterPro" id="IPR029062">
    <property type="entry name" value="Class_I_gatase-like"/>
</dbReference>
<dbReference type="RefSeq" id="WP_126163225.1">
    <property type="nucleotide sequence ID" value="NZ_RQPJ01000015.1"/>
</dbReference>
<dbReference type="InterPro" id="IPR006221">
    <property type="entry name" value="TrpG/PapA_dom"/>
</dbReference>
<keyword evidence="4" id="KW-1185">Reference proteome</keyword>
<dbReference type="EMBL" id="RQPJ01000015">
    <property type="protein sequence ID" value="RTE52596.1"/>
    <property type="molecule type" value="Genomic_DNA"/>
</dbReference>
<feature type="domain" description="Glutamine amidotransferase" evidence="2">
    <location>
        <begin position="27"/>
        <end position="207"/>
    </location>
</feature>
<dbReference type="PRINTS" id="PR00096">
    <property type="entry name" value="GATASE"/>
</dbReference>
<evidence type="ECO:0000256" key="1">
    <source>
        <dbReference type="ARBA" id="ARBA00022962"/>
    </source>
</evidence>
<dbReference type="AlphaFoldDB" id="A0A430K0U3"/>
<reference evidence="3 4" key="1">
    <citation type="submission" date="2018-11" db="EMBL/GenBank/DDBJ databases">
        <title>Arenibacter aquaticus sp.nov., a marine bacterium isolated from surface seawater in the South China Sea.</title>
        <authorList>
            <person name="Guo J."/>
            <person name="Sun J."/>
        </authorList>
    </citation>
    <scope>NUCLEOTIDE SEQUENCE [LARGE SCALE GENOMIC DNA]</scope>
    <source>
        <strain evidence="3 4">GUO666</strain>
    </source>
</reference>
<dbReference type="CDD" id="cd01743">
    <property type="entry name" value="GATase1_Anthranilate_Synthase"/>
    <property type="match status" value="1"/>
</dbReference>
<dbReference type="Gene3D" id="3.40.50.880">
    <property type="match status" value="1"/>
</dbReference>
<dbReference type="InterPro" id="IPR017926">
    <property type="entry name" value="GATASE"/>
</dbReference>
<dbReference type="GO" id="GO:0000162">
    <property type="term" value="P:L-tryptophan biosynthetic process"/>
    <property type="evidence" value="ECO:0007669"/>
    <property type="project" value="TreeGrafter"/>
</dbReference>
<gene>
    <name evidence="3" type="ORF">EHW67_15110</name>
</gene>
<dbReference type="PROSITE" id="PS51273">
    <property type="entry name" value="GATASE_TYPE_1"/>
    <property type="match status" value="1"/>
</dbReference>
<proteinExistence type="predicted"/>
<protein>
    <submittedName>
        <fullName evidence="3">Aminodeoxychorismate/anthranilate synthase component II</fullName>
    </submittedName>
</protein>
<dbReference type="Pfam" id="PF00117">
    <property type="entry name" value="GATase"/>
    <property type="match status" value="1"/>
</dbReference>
<dbReference type="FunFam" id="3.40.50.880:FF:000003">
    <property type="entry name" value="Anthranilate synthase component II"/>
    <property type="match status" value="1"/>
</dbReference>
<keyword evidence="1" id="KW-0315">Glutamine amidotransferase</keyword>
<evidence type="ECO:0000259" key="2">
    <source>
        <dbReference type="Pfam" id="PF00117"/>
    </source>
</evidence>
<sequence>MTKNTDKGTNSNALAEEKGAGQGQSILVIDNYDSFTYNLVHYLEDLDSQVTVKRNDQLRLEEIEGFNKIVLSPGPGIPDEAGLLKEIIAMYAPTKSIFGVCLGQQAIAEVFGGTLVNIDQVYHGIATKIDIIKEDTLFQGMPKTIEVGRYHSWVVNPDLPEVLEATSLDGNGQVMSLRHKTYDVCAVQFHPESVLTPYGKKMLENWLNN</sequence>
<dbReference type="PANTHER" id="PTHR43418:SF4">
    <property type="entry name" value="MULTIFUNCTIONAL TRYPTOPHAN BIOSYNTHESIS PROTEIN"/>
    <property type="match status" value="1"/>
</dbReference>
<dbReference type="PANTHER" id="PTHR43418">
    <property type="entry name" value="MULTIFUNCTIONAL TRYPTOPHAN BIOSYNTHESIS PROTEIN-RELATED"/>
    <property type="match status" value="1"/>
</dbReference>
<dbReference type="OrthoDB" id="9786812at2"/>
<dbReference type="GO" id="GO:0005829">
    <property type="term" value="C:cytosol"/>
    <property type="evidence" value="ECO:0007669"/>
    <property type="project" value="TreeGrafter"/>
</dbReference>
<dbReference type="GO" id="GO:0004049">
    <property type="term" value="F:anthranilate synthase activity"/>
    <property type="evidence" value="ECO:0007669"/>
    <property type="project" value="TreeGrafter"/>
</dbReference>
<dbReference type="NCBIfam" id="TIGR00566">
    <property type="entry name" value="trpG_papA"/>
    <property type="match status" value="1"/>
</dbReference>
<comment type="caution">
    <text evidence="3">The sequence shown here is derived from an EMBL/GenBank/DDBJ whole genome shotgun (WGS) entry which is preliminary data.</text>
</comment>
<dbReference type="Proteomes" id="UP000267585">
    <property type="component" value="Unassembled WGS sequence"/>
</dbReference>
<name>A0A430K0U3_9FLAO</name>
<dbReference type="PRINTS" id="PR00097">
    <property type="entry name" value="ANTSNTHASEII"/>
</dbReference>
<evidence type="ECO:0000313" key="3">
    <source>
        <dbReference type="EMBL" id="RTE52596.1"/>
    </source>
</evidence>
<dbReference type="InterPro" id="IPR050472">
    <property type="entry name" value="Anth_synth/Amidotransfase"/>
</dbReference>
<dbReference type="SUPFAM" id="SSF52317">
    <property type="entry name" value="Class I glutamine amidotransferase-like"/>
    <property type="match status" value="1"/>
</dbReference>
<accession>A0A430K0U3</accession>